<accession>A0A8H5NHJ1</accession>
<dbReference type="AlphaFoldDB" id="A0A8H5NHJ1"/>
<dbReference type="SUPFAM" id="SSF53933">
    <property type="entry name" value="Microbial ribonucleases"/>
    <property type="match status" value="1"/>
</dbReference>
<dbReference type="InterPro" id="IPR016191">
    <property type="entry name" value="Ribonuclease/ribotoxin"/>
</dbReference>
<sequence>MTAYQTSYPSYTVHTGQVSYTSYVSYTVDVGQGSGSGRDNDDGGGYEQFGTSLAKDGGTYWLCENLPEEDPCRVILKMHADAQVQAAPPRPVGRGRRGYPKHHSNLERNSLSVSGDLLEFPLLPDTFDIWVPGTPPGPVRAVYEKDFPHGRHYDVIYHDPTKRGPLDFTKATIR</sequence>
<gene>
    <name evidence="4" type="ORF">FNAPI_941</name>
</gene>
<evidence type="ECO:0000313" key="5">
    <source>
        <dbReference type="Proteomes" id="UP000574317"/>
    </source>
</evidence>
<protein>
    <submittedName>
        <fullName evidence="4">Uncharacterized protein</fullName>
    </submittedName>
</protein>
<keyword evidence="5" id="KW-1185">Reference proteome</keyword>
<proteinExistence type="predicted"/>
<reference evidence="4 5" key="1">
    <citation type="submission" date="2020-05" db="EMBL/GenBank/DDBJ databases">
        <title>Identification and distribution of gene clusters putatively required for synthesis of sphingolipid metabolism inhibitors in phylogenetically diverse species of the filamentous fungus Fusarium.</title>
        <authorList>
            <person name="Kim H.-S."/>
            <person name="Busman M."/>
            <person name="Brown D.W."/>
            <person name="Divon H."/>
            <person name="Uhlig S."/>
            <person name="Proctor R.H."/>
        </authorList>
    </citation>
    <scope>NUCLEOTIDE SEQUENCE [LARGE SCALE GENOMIC DNA]</scope>
    <source>
        <strain evidence="4 5">NRRL 25196</strain>
    </source>
</reference>
<evidence type="ECO:0000256" key="2">
    <source>
        <dbReference type="ARBA" id="ARBA00022801"/>
    </source>
</evidence>
<keyword evidence="2" id="KW-0378">Hydrolase</keyword>
<dbReference type="Proteomes" id="UP000574317">
    <property type="component" value="Unassembled WGS sequence"/>
</dbReference>
<dbReference type="EMBL" id="JAAOAO010000034">
    <property type="protein sequence ID" value="KAF5566841.1"/>
    <property type="molecule type" value="Genomic_DNA"/>
</dbReference>
<dbReference type="GO" id="GO:0003723">
    <property type="term" value="F:RNA binding"/>
    <property type="evidence" value="ECO:0007669"/>
    <property type="project" value="InterPro"/>
</dbReference>
<feature type="compositionally biased region" description="Basic residues" evidence="3">
    <location>
        <begin position="93"/>
        <end position="103"/>
    </location>
</feature>
<organism evidence="4 5">
    <name type="scientific">Fusarium napiforme</name>
    <dbReference type="NCBI Taxonomy" id="42672"/>
    <lineage>
        <taxon>Eukaryota</taxon>
        <taxon>Fungi</taxon>
        <taxon>Dikarya</taxon>
        <taxon>Ascomycota</taxon>
        <taxon>Pezizomycotina</taxon>
        <taxon>Sordariomycetes</taxon>
        <taxon>Hypocreomycetidae</taxon>
        <taxon>Hypocreales</taxon>
        <taxon>Nectriaceae</taxon>
        <taxon>Fusarium</taxon>
        <taxon>Fusarium fujikuroi species complex</taxon>
    </lineage>
</organism>
<evidence type="ECO:0000256" key="3">
    <source>
        <dbReference type="SAM" id="MobiDB-lite"/>
    </source>
</evidence>
<feature type="region of interest" description="Disordered" evidence="3">
    <location>
        <begin position="85"/>
        <end position="106"/>
    </location>
</feature>
<dbReference type="GO" id="GO:0004540">
    <property type="term" value="F:RNA nuclease activity"/>
    <property type="evidence" value="ECO:0007669"/>
    <property type="project" value="InterPro"/>
</dbReference>
<name>A0A8H5NHJ1_9HYPO</name>
<evidence type="ECO:0000313" key="4">
    <source>
        <dbReference type="EMBL" id="KAF5566841.1"/>
    </source>
</evidence>
<dbReference type="Gene3D" id="3.10.450.30">
    <property type="entry name" value="Microbial ribonucleases"/>
    <property type="match status" value="1"/>
</dbReference>
<dbReference type="GO" id="GO:0016787">
    <property type="term" value="F:hydrolase activity"/>
    <property type="evidence" value="ECO:0007669"/>
    <property type="project" value="UniProtKB-KW"/>
</dbReference>
<comment type="caution">
    <text evidence="4">The sequence shown here is derived from an EMBL/GenBank/DDBJ whole genome shotgun (WGS) entry which is preliminary data.</text>
</comment>
<keyword evidence="1" id="KW-0540">Nuclease</keyword>
<evidence type="ECO:0000256" key="1">
    <source>
        <dbReference type="ARBA" id="ARBA00022722"/>
    </source>
</evidence>